<feature type="domain" description="Chitin-binding type-1" evidence="10">
    <location>
        <begin position="101"/>
        <end position="145"/>
    </location>
</feature>
<evidence type="ECO:0000256" key="2">
    <source>
        <dbReference type="ARBA" id="ARBA00022669"/>
    </source>
</evidence>
<evidence type="ECO:0000256" key="7">
    <source>
        <dbReference type="ARBA" id="ARBA00023285"/>
    </source>
</evidence>
<keyword evidence="8" id="KW-1015">Disulfide bond</keyword>
<protein>
    <recommendedName>
        <fullName evidence="10">Chitin-binding type-1 domain-containing protein</fullName>
    </recommendedName>
</protein>
<evidence type="ECO:0000256" key="9">
    <source>
        <dbReference type="SAM" id="SignalP"/>
    </source>
</evidence>
<dbReference type="GO" id="GO:0008061">
    <property type="term" value="F:chitin binding"/>
    <property type="evidence" value="ECO:0007669"/>
    <property type="project" value="UniProtKB-UniRule"/>
</dbReference>
<dbReference type="InterPro" id="IPR036861">
    <property type="entry name" value="Endochitinase-like_sf"/>
</dbReference>
<evidence type="ECO:0000256" key="1">
    <source>
        <dbReference type="ARBA" id="ARBA00001941"/>
    </source>
</evidence>
<dbReference type="Pfam" id="PF00187">
    <property type="entry name" value="Chitin_bind_1"/>
    <property type="match status" value="2"/>
</dbReference>
<dbReference type="PROSITE" id="PS50941">
    <property type="entry name" value="CHIT_BIND_I_2"/>
    <property type="match status" value="3"/>
</dbReference>
<dbReference type="GO" id="GO:0016787">
    <property type="term" value="F:hydrolase activity"/>
    <property type="evidence" value="ECO:0007669"/>
    <property type="project" value="UniProtKB-KW"/>
</dbReference>
<feature type="disulfide bond" evidence="8">
    <location>
        <begin position="42"/>
        <end position="56"/>
    </location>
</feature>
<evidence type="ECO:0000256" key="6">
    <source>
        <dbReference type="ARBA" id="ARBA00023277"/>
    </source>
</evidence>
<keyword evidence="2 8" id="KW-0147">Chitin-binding</keyword>
<proteinExistence type="predicted"/>
<feature type="domain" description="Chitin-binding type-1" evidence="10">
    <location>
        <begin position="164"/>
        <end position="210"/>
    </location>
</feature>
<keyword evidence="6" id="KW-0119">Carbohydrate metabolism</keyword>
<dbReference type="SUPFAM" id="SSF57016">
    <property type="entry name" value="Plant lectins/antimicrobial peptides"/>
    <property type="match status" value="3"/>
</dbReference>
<feature type="signal peptide" evidence="9">
    <location>
        <begin position="1"/>
        <end position="18"/>
    </location>
</feature>
<feature type="chain" id="PRO_5040249402" description="Chitin-binding type-1 domain-containing protein" evidence="9">
    <location>
        <begin position="19"/>
        <end position="210"/>
    </location>
</feature>
<dbReference type="EMBL" id="ML994137">
    <property type="protein sequence ID" value="KAF2198531.1"/>
    <property type="molecule type" value="Genomic_DNA"/>
</dbReference>
<accession>A0A9P4MPR6</accession>
<dbReference type="Gene3D" id="3.30.60.10">
    <property type="entry name" value="Endochitinase-like"/>
    <property type="match status" value="3"/>
</dbReference>
<feature type="disulfide bond" evidence="8">
    <location>
        <begin position="118"/>
        <end position="132"/>
    </location>
</feature>
<sequence length="210" mass="20964">MKFQSLALLLGSVTVVLGHVSQDGACGGYGRKTCLGSTFGNCCSQYGWCGRTDAYCGKGCQPGFGACGKGVLPPKPITTPKASTPTLSPYPPSSELRVSHDGSCGKGVTCLGSKFGSCCSKWGYCGSSKDYCGAGCQSTFGSCSGAVPAPAPAPAPAPGKVTTDATCGGAKGFICTGSKWGSCCSKYGFCGVSDAYCGAGCQSKFGQCKG</sequence>
<reference evidence="11" key="1">
    <citation type="journal article" date="2020" name="Stud. Mycol.">
        <title>101 Dothideomycetes genomes: a test case for predicting lifestyles and emergence of pathogens.</title>
        <authorList>
            <person name="Haridas S."/>
            <person name="Albert R."/>
            <person name="Binder M."/>
            <person name="Bloem J."/>
            <person name="Labutti K."/>
            <person name="Salamov A."/>
            <person name="Andreopoulos B."/>
            <person name="Baker S."/>
            <person name="Barry K."/>
            <person name="Bills G."/>
            <person name="Bluhm B."/>
            <person name="Cannon C."/>
            <person name="Castanera R."/>
            <person name="Culley D."/>
            <person name="Daum C."/>
            <person name="Ezra D."/>
            <person name="Gonzalez J."/>
            <person name="Henrissat B."/>
            <person name="Kuo A."/>
            <person name="Liang C."/>
            <person name="Lipzen A."/>
            <person name="Lutzoni F."/>
            <person name="Magnuson J."/>
            <person name="Mondo S."/>
            <person name="Nolan M."/>
            <person name="Ohm R."/>
            <person name="Pangilinan J."/>
            <person name="Park H.-J."/>
            <person name="Ramirez L."/>
            <person name="Alfaro M."/>
            <person name="Sun H."/>
            <person name="Tritt A."/>
            <person name="Yoshinaga Y."/>
            <person name="Zwiers L.-H."/>
            <person name="Turgeon B."/>
            <person name="Goodwin S."/>
            <person name="Spatafora J."/>
            <person name="Crous P."/>
            <person name="Grigoriev I."/>
        </authorList>
    </citation>
    <scope>NUCLEOTIDE SEQUENCE</scope>
    <source>
        <strain evidence="11">ATCC 74209</strain>
    </source>
</reference>
<feature type="disulfide bond" evidence="8">
    <location>
        <begin position="183"/>
        <end position="197"/>
    </location>
</feature>
<feature type="non-terminal residue" evidence="11">
    <location>
        <position position="210"/>
    </location>
</feature>
<dbReference type="OrthoDB" id="1193027at2759"/>
<feature type="disulfide bond" evidence="8">
    <location>
        <begin position="104"/>
        <end position="119"/>
    </location>
</feature>
<evidence type="ECO:0000256" key="4">
    <source>
        <dbReference type="ARBA" id="ARBA00022729"/>
    </source>
</evidence>
<evidence type="ECO:0000256" key="3">
    <source>
        <dbReference type="ARBA" id="ARBA00022723"/>
    </source>
</evidence>
<keyword evidence="5" id="KW-0378">Hydrolase</keyword>
<comment type="caution">
    <text evidence="11">The sequence shown here is derived from an EMBL/GenBank/DDBJ whole genome shotgun (WGS) entry which is preliminary data.</text>
</comment>
<evidence type="ECO:0000256" key="5">
    <source>
        <dbReference type="ARBA" id="ARBA00022801"/>
    </source>
</evidence>
<dbReference type="CDD" id="cd11618">
    <property type="entry name" value="ChtBD1_1"/>
    <property type="match status" value="1"/>
</dbReference>
<dbReference type="AlphaFoldDB" id="A0A9P4MPR6"/>
<keyword evidence="4 9" id="KW-0732">Signal</keyword>
<organism evidence="11 12">
    <name type="scientific">Delitschia confertaspora ATCC 74209</name>
    <dbReference type="NCBI Taxonomy" id="1513339"/>
    <lineage>
        <taxon>Eukaryota</taxon>
        <taxon>Fungi</taxon>
        <taxon>Dikarya</taxon>
        <taxon>Ascomycota</taxon>
        <taxon>Pezizomycotina</taxon>
        <taxon>Dothideomycetes</taxon>
        <taxon>Pleosporomycetidae</taxon>
        <taxon>Pleosporales</taxon>
        <taxon>Delitschiaceae</taxon>
        <taxon>Delitschia</taxon>
    </lineage>
</organism>
<evidence type="ECO:0000313" key="11">
    <source>
        <dbReference type="EMBL" id="KAF2198531.1"/>
    </source>
</evidence>
<evidence type="ECO:0000259" key="10">
    <source>
        <dbReference type="PROSITE" id="PS50941"/>
    </source>
</evidence>
<dbReference type="GO" id="GO:0046872">
    <property type="term" value="F:metal ion binding"/>
    <property type="evidence" value="ECO:0007669"/>
    <property type="project" value="UniProtKB-KW"/>
</dbReference>
<keyword evidence="3" id="KW-0479">Metal-binding</keyword>
<keyword evidence="12" id="KW-1185">Reference proteome</keyword>
<comment type="cofactor">
    <cofactor evidence="1">
        <name>Co(2+)</name>
        <dbReference type="ChEBI" id="CHEBI:48828"/>
    </cofactor>
</comment>
<dbReference type="PANTHER" id="PTHR46471">
    <property type="entry name" value="CHITIN DEACETYLASE"/>
    <property type="match status" value="1"/>
</dbReference>
<feature type="domain" description="Chitin-binding type-1" evidence="10">
    <location>
        <begin position="23"/>
        <end position="69"/>
    </location>
</feature>
<name>A0A9P4MPR6_9PLEO</name>
<dbReference type="SMART" id="SM00270">
    <property type="entry name" value="ChtBD1"/>
    <property type="match status" value="3"/>
</dbReference>
<evidence type="ECO:0000256" key="8">
    <source>
        <dbReference type="PROSITE-ProRule" id="PRU00261"/>
    </source>
</evidence>
<evidence type="ECO:0000313" key="12">
    <source>
        <dbReference type="Proteomes" id="UP000799536"/>
    </source>
</evidence>
<dbReference type="PANTHER" id="PTHR46471:SF2">
    <property type="entry name" value="CHITIN DEACETYLASE-RELATED"/>
    <property type="match status" value="1"/>
</dbReference>
<gene>
    <name evidence="11" type="ORF">GQ43DRAFT_378419</name>
</gene>
<dbReference type="Proteomes" id="UP000799536">
    <property type="component" value="Unassembled WGS sequence"/>
</dbReference>
<comment type="caution">
    <text evidence="8">Lacks conserved residue(s) required for the propagation of feature annotation.</text>
</comment>
<keyword evidence="7" id="KW-0170">Cobalt</keyword>
<dbReference type="InterPro" id="IPR001002">
    <property type="entry name" value="Chitin-bd_1"/>
</dbReference>